<evidence type="ECO:0000256" key="1">
    <source>
        <dbReference type="SAM" id="MobiDB-lite"/>
    </source>
</evidence>
<dbReference type="Proteomes" id="UP000480266">
    <property type="component" value="Unassembled WGS sequence"/>
</dbReference>
<sequence length="149" mass="15236">MRIIVVVAVGLGLAGCSSFSMTDMFKSTPPSATIQLESLPVGAEARASSGETCKTPCSLSVVAAENFSVTFSLPKYQPETVPVQLIRDPSGPGVTVDPNPVYAELQPALPGKKGARGAPKAAPKAKKPRSAPAAAAPAEESPFPPPPAR</sequence>
<accession>A0A7C9RDB8</accession>
<feature type="domain" description="PEGA" evidence="3">
    <location>
        <begin position="32"/>
        <end position="80"/>
    </location>
</feature>
<gene>
    <name evidence="4" type="ORF">G4V63_05465</name>
</gene>
<evidence type="ECO:0000256" key="2">
    <source>
        <dbReference type="SAM" id="SignalP"/>
    </source>
</evidence>
<keyword evidence="2" id="KW-0732">Signal</keyword>
<feature type="compositionally biased region" description="Low complexity" evidence="1">
    <location>
        <begin position="107"/>
        <end position="122"/>
    </location>
</feature>
<dbReference type="PROSITE" id="PS51257">
    <property type="entry name" value="PROKAR_LIPOPROTEIN"/>
    <property type="match status" value="1"/>
</dbReference>
<evidence type="ECO:0000313" key="4">
    <source>
        <dbReference type="EMBL" id="NGX94683.1"/>
    </source>
</evidence>
<dbReference type="InterPro" id="IPR013229">
    <property type="entry name" value="PEGA"/>
</dbReference>
<feature type="signal peptide" evidence="2">
    <location>
        <begin position="1"/>
        <end position="22"/>
    </location>
</feature>
<organism evidence="4 5">
    <name type="scientific">Candidatus Afipia apatlaquensis</name>
    <dbReference type="NCBI Taxonomy" id="2712852"/>
    <lineage>
        <taxon>Bacteria</taxon>
        <taxon>Pseudomonadati</taxon>
        <taxon>Pseudomonadota</taxon>
        <taxon>Alphaproteobacteria</taxon>
        <taxon>Hyphomicrobiales</taxon>
        <taxon>Nitrobacteraceae</taxon>
        <taxon>Afipia</taxon>
    </lineage>
</organism>
<proteinExistence type="predicted"/>
<evidence type="ECO:0000313" key="5">
    <source>
        <dbReference type="Proteomes" id="UP000480266"/>
    </source>
</evidence>
<feature type="compositionally biased region" description="Low complexity" evidence="1">
    <location>
        <begin position="130"/>
        <end position="141"/>
    </location>
</feature>
<reference evidence="4" key="1">
    <citation type="submission" date="2020-02" db="EMBL/GenBank/DDBJ databases">
        <title>Draft genome sequence of Candidatus Afipia apatlaquensis IBT-C3, a potential strain for decolorization of textile dyes.</title>
        <authorList>
            <person name="Sanchez-Reyes A."/>
            <person name="Breton-Deval L."/>
            <person name="Mangelson H."/>
            <person name="Sanchez-Flores A."/>
        </authorList>
    </citation>
    <scope>NUCLEOTIDE SEQUENCE [LARGE SCALE GENOMIC DNA]</scope>
    <source>
        <strain evidence="4">IBT-C3</strain>
    </source>
</reference>
<dbReference type="Pfam" id="PF08308">
    <property type="entry name" value="PEGA"/>
    <property type="match status" value="1"/>
</dbReference>
<dbReference type="AlphaFoldDB" id="A0A7C9RDB8"/>
<protein>
    <recommendedName>
        <fullName evidence="3">PEGA domain-containing protein</fullName>
    </recommendedName>
</protein>
<name>A0A7C9RDB8_9BRAD</name>
<keyword evidence="5" id="KW-1185">Reference proteome</keyword>
<feature type="region of interest" description="Disordered" evidence="1">
    <location>
        <begin position="86"/>
        <end position="149"/>
    </location>
</feature>
<evidence type="ECO:0000259" key="3">
    <source>
        <dbReference type="Pfam" id="PF08308"/>
    </source>
</evidence>
<dbReference type="EMBL" id="JAAMRR010000279">
    <property type="protein sequence ID" value="NGX94683.1"/>
    <property type="molecule type" value="Genomic_DNA"/>
</dbReference>
<comment type="caution">
    <text evidence="4">The sequence shown here is derived from an EMBL/GenBank/DDBJ whole genome shotgun (WGS) entry which is preliminary data.</text>
</comment>
<feature type="chain" id="PRO_5029022152" description="PEGA domain-containing protein" evidence="2">
    <location>
        <begin position="23"/>
        <end position="149"/>
    </location>
</feature>